<keyword evidence="2" id="KW-1185">Reference proteome</keyword>
<organism evidence="1 2">
    <name type="scientific">Populus alba</name>
    <name type="common">White poplar</name>
    <dbReference type="NCBI Taxonomy" id="43335"/>
    <lineage>
        <taxon>Eukaryota</taxon>
        <taxon>Viridiplantae</taxon>
        <taxon>Streptophyta</taxon>
        <taxon>Embryophyta</taxon>
        <taxon>Tracheophyta</taxon>
        <taxon>Spermatophyta</taxon>
        <taxon>Magnoliopsida</taxon>
        <taxon>eudicotyledons</taxon>
        <taxon>Gunneridae</taxon>
        <taxon>Pentapetalae</taxon>
        <taxon>rosids</taxon>
        <taxon>fabids</taxon>
        <taxon>Malpighiales</taxon>
        <taxon>Salicaceae</taxon>
        <taxon>Saliceae</taxon>
        <taxon>Populus</taxon>
    </lineage>
</organism>
<gene>
    <name evidence="1" type="ORF">D5086_024890</name>
</gene>
<dbReference type="Proteomes" id="UP000309997">
    <property type="component" value="Unassembled WGS sequence"/>
</dbReference>
<evidence type="ECO:0000313" key="2">
    <source>
        <dbReference type="Proteomes" id="UP000309997"/>
    </source>
</evidence>
<proteinExistence type="predicted"/>
<accession>A0ACC4B767</accession>
<name>A0ACC4B767_POPAL</name>
<comment type="caution">
    <text evidence="1">The sequence shown here is derived from an EMBL/GenBank/DDBJ whole genome shotgun (WGS) entry which is preliminary data.</text>
</comment>
<sequence length="133" mass="15327">MLSSYHYFDCCNGLLLFVRREQREDLLHYYFVCNPTTRQCIAIPNPRPRTAPFAAAIAYDPTKSPHYKVVRLIYLEEKTSCPVKLDIFSSDTGKWVRLGECRKDSRTRMPLPAMDSLGCLEEACIIQIMTSLD</sequence>
<dbReference type="EMBL" id="RCHU02000013">
    <property type="protein sequence ID" value="KAL3574277.1"/>
    <property type="molecule type" value="Genomic_DNA"/>
</dbReference>
<protein>
    <submittedName>
        <fullName evidence="1">Uncharacterized protein</fullName>
    </submittedName>
</protein>
<reference evidence="1 2" key="1">
    <citation type="journal article" date="2024" name="Plant Biotechnol. J.">
        <title>Genome and CRISPR/Cas9 system of a widespread forest tree (Populus alba) in the world.</title>
        <authorList>
            <person name="Liu Y.J."/>
            <person name="Jiang P.F."/>
            <person name="Han X.M."/>
            <person name="Li X.Y."/>
            <person name="Wang H.M."/>
            <person name="Wang Y.J."/>
            <person name="Wang X.X."/>
            <person name="Zeng Q.Y."/>
        </authorList>
    </citation>
    <scope>NUCLEOTIDE SEQUENCE [LARGE SCALE GENOMIC DNA]</scope>
    <source>
        <strain evidence="2">cv. PAL-ZL1</strain>
    </source>
</reference>
<evidence type="ECO:0000313" key="1">
    <source>
        <dbReference type="EMBL" id="KAL3574277.1"/>
    </source>
</evidence>